<proteinExistence type="predicted"/>
<dbReference type="Pfam" id="PF19720">
    <property type="entry name" value="DUF6214"/>
    <property type="match status" value="1"/>
</dbReference>
<dbReference type="EMBL" id="UPHM01000056">
    <property type="protein sequence ID" value="VAZ93590.1"/>
    <property type="molecule type" value="Genomic_DNA"/>
</dbReference>
<dbReference type="Proteomes" id="UP000271464">
    <property type="component" value="Unassembled WGS sequence"/>
</dbReference>
<protein>
    <submittedName>
        <fullName evidence="1">Uncharacterized protein</fullName>
    </submittedName>
</protein>
<comment type="caution">
    <text evidence="1">The sequence shown here is derived from an EMBL/GenBank/DDBJ whole genome shotgun (WGS) entry which is preliminary data.</text>
</comment>
<accession>A0ABY6RI72</accession>
<name>A0ABY6RI72_9MYCO</name>
<dbReference type="InterPro" id="IPR046186">
    <property type="entry name" value="DUF6214"/>
</dbReference>
<dbReference type="RefSeq" id="WP_131808371.1">
    <property type="nucleotide sequence ID" value="NZ_LWCM01000140.1"/>
</dbReference>
<organism evidence="1 2">
    <name type="scientific">Mycobacterium persicum</name>
    <dbReference type="NCBI Taxonomy" id="1487726"/>
    <lineage>
        <taxon>Bacteria</taxon>
        <taxon>Bacillati</taxon>
        <taxon>Actinomycetota</taxon>
        <taxon>Actinomycetes</taxon>
        <taxon>Mycobacteriales</taxon>
        <taxon>Mycobacteriaceae</taxon>
        <taxon>Mycobacterium</taxon>
    </lineage>
</organism>
<reference evidence="1 2" key="1">
    <citation type="submission" date="2018-09" db="EMBL/GenBank/DDBJ databases">
        <authorList>
            <person name="Tagini F."/>
        </authorList>
    </citation>
    <scope>NUCLEOTIDE SEQUENCE [LARGE SCALE GENOMIC DNA]</scope>
    <source>
        <strain evidence="1 2">MK4</strain>
    </source>
</reference>
<sequence length="195" mass="21609">MPELEEVPLFGGHGRAFYDEGAMTTVGDRQVPQQIYVEVRGGTSEPDLGLKIEVRQGVPVYTELVLRARPDGPEIRDKDLSYVYLSDWLEEIVAACTWAQDQTGHWMVQTIGGEKGKGERAAAVANVRRVRTGRSRMSQEQLQKVAEVYREHIDTRPTQAVAAAFGKSDRMAARYVDLARKAGLLPPTSPGKKKA</sequence>
<keyword evidence="2" id="KW-1185">Reference proteome</keyword>
<evidence type="ECO:0000313" key="1">
    <source>
        <dbReference type="EMBL" id="VAZ93590.1"/>
    </source>
</evidence>
<dbReference type="GeneID" id="66601247"/>
<evidence type="ECO:0000313" key="2">
    <source>
        <dbReference type="Proteomes" id="UP000271464"/>
    </source>
</evidence>
<gene>
    <name evidence="1" type="ORF">LAUMK4_02507</name>
</gene>